<dbReference type="Pfam" id="PF01761">
    <property type="entry name" value="DHQ_synthase"/>
    <property type="match status" value="1"/>
</dbReference>
<dbReference type="InterPro" id="IPR030960">
    <property type="entry name" value="DHQS/DOIS_N"/>
</dbReference>
<evidence type="ECO:0000313" key="23">
    <source>
        <dbReference type="Proteomes" id="UP000289841"/>
    </source>
</evidence>
<comment type="subcellular location">
    <subcellularLocation>
        <location evidence="5">Cytoplasm</location>
    </subcellularLocation>
</comment>
<comment type="cofactor">
    <cofactor evidence="2">
        <name>NAD(+)</name>
        <dbReference type="ChEBI" id="CHEBI:57540"/>
    </cofactor>
</comment>
<keyword evidence="12" id="KW-0479">Metal-binding</keyword>
<evidence type="ECO:0000256" key="7">
    <source>
        <dbReference type="ARBA" id="ARBA00005412"/>
    </source>
</evidence>
<keyword evidence="11" id="KW-0028">Amino-acid biosynthesis</keyword>
<evidence type="ECO:0000313" key="22">
    <source>
        <dbReference type="EMBL" id="VEU80347.1"/>
    </source>
</evidence>
<gene>
    <name evidence="22" type="primary">aroB</name>
    <name evidence="22" type="ORF">NCTC10138_00716</name>
</gene>
<evidence type="ECO:0000256" key="12">
    <source>
        <dbReference type="ARBA" id="ARBA00022723"/>
    </source>
</evidence>
<keyword evidence="18" id="KW-0170">Cobalt</keyword>
<dbReference type="NCBIfam" id="TIGR01357">
    <property type="entry name" value="aroB"/>
    <property type="match status" value="1"/>
</dbReference>
<organism evidence="22 23">
    <name type="scientific">Haploplasma axanthum</name>
    <name type="common">Acholeplasma axanthum</name>
    <dbReference type="NCBI Taxonomy" id="29552"/>
    <lineage>
        <taxon>Bacteria</taxon>
        <taxon>Bacillati</taxon>
        <taxon>Mycoplasmatota</taxon>
        <taxon>Mollicutes</taxon>
        <taxon>Acholeplasmatales</taxon>
        <taxon>Acholeplasmataceae</taxon>
        <taxon>Haploplasma</taxon>
    </lineage>
</organism>
<evidence type="ECO:0000256" key="8">
    <source>
        <dbReference type="ARBA" id="ARBA00013031"/>
    </source>
</evidence>
<dbReference type="PIRSF" id="PIRSF001455">
    <property type="entry name" value="DHQ_synth"/>
    <property type="match status" value="1"/>
</dbReference>
<dbReference type="OrthoDB" id="9806583at2"/>
<dbReference type="GO" id="GO:0005737">
    <property type="term" value="C:cytoplasm"/>
    <property type="evidence" value="ECO:0007669"/>
    <property type="project" value="UniProtKB-SubCell"/>
</dbReference>
<evidence type="ECO:0000256" key="15">
    <source>
        <dbReference type="ARBA" id="ARBA00023027"/>
    </source>
</evidence>
<evidence type="ECO:0000256" key="13">
    <source>
        <dbReference type="ARBA" id="ARBA00022741"/>
    </source>
</evidence>
<dbReference type="InterPro" id="IPR050071">
    <property type="entry name" value="Dehydroquinate_synthase"/>
</dbReference>
<evidence type="ECO:0000256" key="5">
    <source>
        <dbReference type="ARBA" id="ARBA00004496"/>
    </source>
</evidence>
<dbReference type="Gene3D" id="3.40.50.1970">
    <property type="match status" value="1"/>
</dbReference>
<keyword evidence="15" id="KW-0520">NAD</keyword>
<dbReference type="InterPro" id="IPR030963">
    <property type="entry name" value="DHQ_synth_fam"/>
</dbReference>
<sequence length="335" mass="38712">MIIETSNYNIFLTSDEISSFNEKIKEVYQGRKIFVITDQIVYDLYFETLKNSLKDFELFFVISKGKNFDSYQEVVNKLFQNKIQKNNLIIALGGGVVGDLGGFVASTIFRGIKYVQIPTTLLSQIDSSIGGKTAIDTEYGKNLLGSFYNPILVLIDTKFLDTLNSREYNNGMAEAIKMALLSNKELYEIIKYKEKLDILEIKKTIEYKKLIVEIDPYDLKERRVLNFGHTFGHAIEKTANYSVYKHGEAISYGMLVALKIGEKHNITNRFIYDDLLNVLKTRKLIETEILEYDIYKKDVFYDKKNESDGIDFIFLEEIGKPKIVRMKSEDLWAEL</sequence>
<dbReference type="KEGG" id="aaxa:NCTC10138_00716"/>
<evidence type="ECO:0000256" key="10">
    <source>
        <dbReference type="ARBA" id="ARBA00022490"/>
    </source>
</evidence>
<dbReference type="AlphaFoldDB" id="A0A449BD48"/>
<dbReference type="GO" id="GO:0008652">
    <property type="term" value="P:amino acid biosynthetic process"/>
    <property type="evidence" value="ECO:0007669"/>
    <property type="project" value="UniProtKB-KW"/>
</dbReference>
<evidence type="ECO:0000259" key="21">
    <source>
        <dbReference type="Pfam" id="PF24621"/>
    </source>
</evidence>
<dbReference type="EC" id="4.2.3.4" evidence="8 19"/>
<evidence type="ECO:0000256" key="16">
    <source>
        <dbReference type="ARBA" id="ARBA00023141"/>
    </source>
</evidence>
<dbReference type="GO" id="GO:0046872">
    <property type="term" value="F:metal ion binding"/>
    <property type="evidence" value="ECO:0007669"/>
    <property type="project" value="UniProtKB-KW"/>
</dbReference>
<name>A0A449BD48_HAPAX</name>
<evidence type="ECO:0000256" key="18">
    <source>
        <dbReference type="ARBA" id="ARBA00023285"/>
    </source>
</evidence>
<dbReference type="STRING" id="1278311.GCA_000428705_00913"/>
<dbReference type="EMBL" id="LR215048">
    <property type="protein sequence ID" value="VEU80347.1"/>
    <property type="molecule type" value="Genomic_DNA"/>
</dbReference>
<comment type="cofactor">
    <cofactor evidence="3">
        <name>Co(2+)</name>
        <dbReference type="ChEBI" id="CHEBI:48828"/>
    </cofactor>
</comment>
<evidence type="ECO:0000256" key="4">
    <source>
        <dbReference type="ARBA" id="ARBA00001947"/>
    </source>
</evidence>
<evidence type="ECO:0000256" key="2">
    <source>
        <dbReference type="ARBA" id="ARBA00001911"/>
    </source>
</evidence>
<feature type="domain" description="3-dehydroquinate synthase C-terminal" evidence="21">
    <location>
        <begin position="171"/>
        <end position="305"/>
    </location>
</feature>
<dbReference type="InterPro" id="IPR016037">
    <property type="entry name" value="DHQ_synth_AroB"/>
</dbReference>
<dbReference type="FunFam" id="3.40.50.1970:FF:000007">
    <property type="entry name" value="Pentafunctional AROM polypeptide"/>
    <property type="match status" value="1"/>
</dbReference>
<dbReference type="CDD" id="cd08195">
    <property type="entry name" value="DHQS"/>
    <property type="match status" value="1"/>
</dbReference>
<proteinExistence type="inferred from homology"/>
<evidence type="ECO:0000256" key="3">
    <source>
        <dbReference type="ARBA" id="ARBA00001941"/>
    </source>
</evidence>
<comment type="cofactor">
    <cofactor evidence="4">
        <name>Zn(2+)</name>
        <dbReference type="ChEBI" id="CHEBI:29105"/>
    </cofactor>
</comment>
<dbReference type="PANTHER" id="PTHR43622">
    <property type="entry name" value="3-DEHYDROQUINATE SYNTHASE"/>
    <property type="match status" value="1"/>
</dbReference>
<dbReference type="GO" id="GO:0000166">
    <property type="term" value="F:nucleotide binding"/>
    <property type="evidence" value="ECO:0007669"/>
    <property type="project" value="UniProtKB-KW"/>
</dbReference>
<dbReference type="Proteomes" id="UP000289841">
    <property type="component" value="Chromosome"/>
</dbReference>
<keyword evidence="10" id="KW-0963">Cytoplasm</keyword>
<protein>
    <recommendedName>
        <fullName evidence="9 19">3-dehydroquinate synthase</fullName>
        <ecNumber evidence="8 19">4.2.3.4</ecNumber>
    </recommendedName>
</protein>
<comment type="catalytic activity">
    <reaction evidence="1">
        <text>7-phospho-2-dehydro-3-deoxy-D-arabino-heptonate = 3-dehydroquinate + phosphate</text>
        <dbReference type="Rhea" id="RHEA:21968"/>
        <dbReference type="ChEBI" id="CHEBI:32364"/>
        <dbReference type="ChEBI" id="CHEBI:43474"/>
        <dbReference type="ChEBI" id="CHEBI:58394"/>
        <dbReference type="EC" id="4.2.3.4"/>
    </reaction>
</comment>
<dbReference type="Pfam" id="PF24621">
    <property type="entry name" value="DHQS_C"/>
    <property type="match status" value="1"/>
</dbReference>
<evidence type="ECO:0000256" key="19">
    <source>
        <dbReference type="NCBIfam" id="TIGR01357"/>
    </source>
</evidence>
<comment type="pathway">
    <text evidence="6">Metabolic intermediate biosynthesis; chorismate biosynthesis; chorismate from D-erythrose 4-phosphate and phosphoenolpyruvate: step 2/7.</text>
</comment>
<keyword evidence="16" id="KW-0057">Aromatic amino acid biosynthesis</keyword>
<dbReference type="GO" id="GO:0009073">
    <property type="term" value="P:aromatic amino acid family biosynthetic process"/>
    <property type="evidence" value="ECO:0007669"/>
    <property type="project" value="UniProtKB-KW"/>
</dbReference>
<feature type="domain" description="3-dehydroquinate synthase N-terminal" evidence="20">
    <location>
        <begin position="64"/>
        <end position="169"/>
    </location>
</feature>
<evidence type="ECO:0000256" key="6">
    <source>
        <dbReference type="ARBA" id="ARBA00004661"/>
    </source>
</evidence>
<evidence type="ECO:0000256" key="14">
    <source>
        <dbReference type="ARBA" id="ARBA00022833"/>
    </source>
</evidence>
<evidence type="ECO:0000259" key="20">
    <source>
        <dbReference type="Pfam" id="PF01761"/>
    </source>
</evidence>
<keyword evidence="14" id="KW-0862">Zinc</keyword>
<accession>A0A449BD48</accession>
<dbReference type="PANTHER" id="PTHR43622:SF7">
    <property type="entry name" value="3-DEHYDROQUINATE SYNTHASE, CHLOROPLASTIC"/>
    <property type="match status" value="1"/>
</dbReference>
<comment type="similarity">
    <text evidence="7">Belongs to the sugar phosphate cyclases superfamily. Dehydroquinate synthase family.</text>
</comment>
<dbReference type="GO" id="GO:0003856">
    <property type="term" value="F:3-dehydroquinate synthase activity"/>
    <property type="evidence" value="ECO:0007669"/>
    <property type="project" value="UniProtKB-UniRule"/>
</dbReference>
<keyword evidence="17 22" id="KW-0456">Lyase</keyword>
<evidence type="ECO:0000256" key="11">
    <source>
        <dbReference type="ARBA" id="ARBA00022605"/>
    </source>
</evidence>
<dbReference type="InterPro" id="IPR056179">
    <property type="entry name" value="DHQS_C"/>
</dbReference>
<keyword evidence="13" id="KW-0547">Nucleotide-binding</keyword>
<reference evidence="22 23" key="1">
    <citation type="submission" date="2019-01" db="EMBL/GenBank/DDBJ databases">
        <authorList>
            <consortium name="Pathogen Informatics"/>
        </authorList>
    </citation>
    <scope>NUCLEOTIDE SEQUENCE [LARGE SCALE GENOMIC DNA]</scope>
    <source>
        <strain evidence="22 23">NCTC10138</strain>
    </source>
</reference>
<dbReference type="SUPFAM" id="SSF56796">
    <property type="entry name" value="Dehydroquinate synthase-like"/>
    <property type="match status" value="1"/>
</dbReference>
<evidence type="ECO:0000256" key="1">
    <source>
        <dbReference type="ARBA" id="ARBA00001393"/>
    </source>
</evidence>
<keyword evidence="23" id="KW-1185">Reference proteome</keyword>
<evidence type="ECO:0000256" key="17">
    <source>
        <dbReference type="ARBA" id="ARBA00023239"/>
    </source>
</evidence>
<evidence type="ECO:0000256" key="9">
    <source>
        <dbReference type="ARBA" id="ARBA00017684"/>
    </source>
</evidence>
<dbReference type="Gene3D" id="1.20.1090.10">
    <property type="entry name" value="Dehydroquinate synthase-like - alpha domain"/>
    <property type="match status" value="1"/>
</dbReference>
<dbReference type="GO" id="GO:0009423">
    <property type="term" value="P:chorismate biosynthetic process"/>
    <property type="evidence" value="ECO:0007669"/>
    <property type="project" value="UniProtKB-UniRule"/>
</dbReference>